<dbReference type="AlphaFoldDB" id="A0A450YK16"/>
<feature type="transmembrane region" description="Helical" evidence="6">
    <location>
        <begin position="264"/>
        <end position="295"/>
    </location>
</feature>
<accession>A0A450YK16</accession>
<dbReference type="PANTHER" id="PTHR30482:SF20">
    <property type="entry name" value="HIGH-AFFINITY BRANCHED-CHAIN AMINO ACID TRANSPORT SYSTEM PERMEASE PROTEIN LIVM"/>
    <property type="match status" value="1"/>
</dbReference>
<dbReference type="GO" id="GO:0015658">
    <property type="term" value="F:branched-chain amino acid transmembrane transporter activity"/>
    <property type="evidence" value="ECO:0007669"/>
    <property type="project" value="InterPro"/>
</dbReference>
<dbReference type="GO" id="GO:0005886">
    <property type="term" value="C:plasma membrane"/>
    <property type="evidence" value="ECO:0007669"/>
    <property type="project" value="UniProtKB-SubCell"/>
</dbReference>
<evidence type="ECO:0000313" key="7">
    <source>
        <dbReference type="EMBL" id="VFK41871.1"/>
    </source>
</evidence>
<feature type="transmembrane region" description="Helical" evidence="6">
    <location>
        <begin position="105"/>
        <end position="126"/>
    </location>
</feature>
<keyword evidence="2" id="KW-1003">Cell membrane</keyword>
<feature type="transmembrane region" description="Helical" evidence="6">
    <location>
        <begin position="316"/>
        <end position="335"/>
    </location>
</feature>
<keyword evidence="4 6" id="KW-1133">Transmembrane helix</keyword>
<evidence type="ECO:0000256" key="3">
    <source>
        <dbReference type="ARBA" id="ARBA00022692"/>
    </source>
</evidence>
<name>A0A450YK16_9GAMM</name>
<dbReference type="InterPro" id="IPR043428">
    <property type="entry name" value="LivM-like"/>
</dbReference>
<feature type="transmembrane region" description="Helical" evidence="6">
    <location>
        <begin position="133"/>
        <end position="151"/>
    </location>
</feature>
<dbReference type="InterPro" id="IPR001851">
    <property type="entry name" value="ABC_transp_permease"/>
</dbReference>
<feature type="transmembrane region" description="Helical" evidence="6">
    <location>
        <begin position="25"/>
        <end position="48"/>
    </location>
</feature>
<gene>
    <name evidence="7" type="ORF">BECKTC1821E_GA0114239_101512</name>
</gene>
<keyword evidence="5 6" id="KW-0472">Membrane</keyword>
<dbReference type="CDD" id="cd06581">
    <property type="entry name" value="TM_PBP1_LivM_like"/>
    <property type="match status" value="1"/>
</dbReference>
<dbReference type="PANTHER" id="PTHR30482">
    <property type="entry name" value="HIGH-AFFINITY BRANCHED-CHAIN AMINO ACID TRANSPORT SYSTEM PERMEASE"/>
    <property type="match status" value="1"/>
</dbReference>
<evidence type="ECO:0000256" key="1">
    <source>
        <dbReference type="ARBA" id="ARBA00004429"/>
    </source>
</evidence>
<evidence type="ECO:0000256" key="5">
    <source>
        <dbReference type="ARBA" id="ARBA00023136"/>
    </source>
</evidence>
<evidence type="ECO:0000256" key="4">
    <source>
        <dbReference type="ARBA" id="ARBA00022989"/>
    </source>
</evidence>
<evidence type="ECO:0000256" key="6">
    <source>
        <dbReference type="SAM" id="Phobius"/>
    </source>
</evidence>
<dbReference type="Pfam" id="PF02653">
    <property type="entry name" value="BPD_transp_2"/>
    <property type="match status" value="1"/>
</dbReference>
<feature type="transmembrane region" description="Helical" evidence="6">
    <location>
        <begin position="80"/>
        <end position="99"/>
    </location>
</feature>
<proteinExistence type="predicted"/>
<protein>
    <submittedName>
        <fullName evidence="7">Branched-chain amino acid transport system permease protein</fullName>
    </submittedName>
</protein>
<keyword evidence="3 6" id="KW-0812">Transmembrane</keyword>
<feature type="transmembrane region" description="Helical" evidence="6">
    <location>
        <begin position="183"/>
        <end position="203"/>
    </location>
</feature>
<feature type="transmembrane region" description="Helical" evidence="6">
    <location>
        <begin position="54"/>
        <end position="73"/>
    </location>
</feature>
<comment type="subcellular location">
    <subcellularLocation>
        <location evidence="1">Cell inner membrane</location>
        <topology evidence="1">Multi-pass membrane protein</topology>
    </subcellularLocation>
</comment>
<feature type="transmembrane region" description="Helical" evidence="6">
    <location>
        <begin position="234"/>
        <end position="258"/>
    </location>
</feature>
<dbReference type="EMBL" id="CAADFT010000015">
    <property type="protein sequence ID" value="VFK41871.1"/>
    <property type="molecule type" value="Genomic_DNA"/>
</dbReference>
<reference evidence="7" key="1">
    <citation type="submission" date="2019-02" db="EMBL/GenBank/DDBJ databases">
        <authorList>
            <person name="Gruber-Vodicka R. H."/>
            <person name="Seah K. B. B."/>
        </authorList>
    </citation>
    <scope>NUCLEOTIDE SEQUENCE</scope>
    <source>
        <strain evidence="7">BECK_BZ125</strain>
    </source>
</reference>
<sequence length="357" mass="38082">MYAGFVVNRWRRSKRNARRPNRTEIPANMGTGSLLVIVGLVALSPPLFVGDFTLFQLTQALIYAIAILGLNLLTGFNGQFSLGHSAFYALGAYSAAILMDQWGVVYYWTIIPAGVIGLVAGVLFGLPALRLEGLYLALATFALAVATPQLLKYDGFEGVTGGAQGIDLDKPVSPIAMLSDDEWLYYFVLMVTVVLFLGAWNLARGRVGRAMIAIRDNPIAAKTTGIDIALYKSLTFGVSTFYTGVAGALGAIVVQFVAPDSFTFFLAITLLVGSVIGGITSIFGAVFGGFFVLLVPNLAETVADMLGRTDAKGLSWATYGIFLILAVYVMPGGAAEIGKRIIMALSDRKGFRSPDES</sequence>
<organism evidence="7">
    <name type="scientific">Candidatus Kentrum sp. TC</name>
    <dbReference type="NCBI Taxonomy" id="2126339"/>
    <lineage>
        <taxon>Bacteria</taxon>
        <taxon>Pseudomonadati</taxon>
        <taxon>Pseudomonadota</taxon>
        <taxon>Gammaproteobacteria</taxon>
        <taxon>Candidatus Kentrum</taxon>
    </lineage>
</organism>
<evidence type="ECO:0000256" key="2">
    <source>
        <dbReference type="ARBA" id="ARBA00022475"/>
    </source>
</evidence>